<proteinExistence type="predicted"/>
<dbReference type="PANTHER" id="PTHR43272">
    <property type="entry name" value="LONG-CHAIN-FATTY-ACID--COA LIGASE"/>
    <property type="match status" value="1"/>
</dbReference>
<dbReference type="Pfam" id="PF00501">
    <property type="entry name" value="AMP-binding"/>
    <property type="match status" value="1"/>
</dbReference>
<reference evidence="4 5" key="1">
    <citation type="submission" date="2013-02" db="EMBL/GenBank/DDBJ databases">
        <title>Genome sequence of Candida maltosa Xu316, a potential industrial strain for xylitol and ethanol production.</title>
        <authorList>
            <person name="Yu J."/>
            <person name="Wang Q."/>
            <person name="Geng X."/>
            <person name="Bao W."/>
            <person name="He P."/>
            <person name="Cai J."/>
        </authorList>
    </citation>
    <scope>NUCLEOTIDE SEQUENCE [LARGE SCALE GENOMIC DNA]</scope>
    <source>
        <strain evidence="5">Xu316</strain>
    </source>
</reference>
<dbReference type="HOGENOM" id="CLU_000022_45_4_1"/>
<sequence>MNADKPALGKRIKNPDGTFGEYVFENYGTVRRRRNNLGSGVFFILENNPYKTDSEAHKRMKYDPEKKTEGFILTIFSHNRPEWAICDLASVAYSITNTALYDTLGPNTGKYILNLTESPIIICSKEKIKILINLKRENPEELKNLIAIVSIDDLEEGDIELRNLGHENKITVYDMKEVETLGEIHPLPPIEPTPDTVFTITFTSGTTGANPKGVVLKNRNAVAAITFVLCTLASRFNPVNYSFLPLAHIYERLVLQHALVVGTKVGYPQGPSTLTLFDDIKVLKPDNLSLVPRVITKLEGAIKAQTIKNDANPMLKSLYTSAINAKMELQAKKENEHKNPPLLVYDRLLNMLRKKMGLEKVEIITTGSAPISPSTIRFLKASLNIGVAQGYGMSESFAGFMASSRFETESASCGPIGVTCEIKLKDLPEMGYTSKDKGGPRGELLVRGYQIFEGYYKNPEETAKSFDKDGWFHTGDVARINSENRVFIIDRVKNFFKLAQGEYVTPEKIEGMYLSKFPYIAQAYVHGDSTESFLVGIIGLDPVIATQYIKQRFNDTIENKDDIIQFFKSTRNRKILLEDMNQSIVNRLHGFEKLHNIFVDFEPLTVAREVVTPTMKIRRAVARKFFKNEIEKMYAEGSLIKDTKL</sequence>
<dbReference type="PANTHER" id="PTHR43272:SF33">
    <property type="entry name" value="AMP-BINDING DOMAIN-CONTAINING PROTEIN-RELATED"/>
    <property type="match status" value="1"/>
</dbReference>
<dbReference type="InterPro" id="IPR000873">
    <property type="entry name" value="AMP-dep_synth/lig_dom"/>
</dbReference>
<keyword evidence="5" id="KW-1185">Reference proteome</keyword>
<dbReference type="SUPFAM" id="SSF56801">
    <property type="entry name" value="Acetyl-CoA synthetase-like"/>
    <property type="match status" value="1"/>
</dbReference>
<dbReference type="eggNOG" id="KOG1256">
    <property type="taxonomic scope" value="Eukaryota"/>
</dbReference>
<dbReference type="GO" id="GO:0005783">
    <property type="term" value="C:endoplasmic reticulum"/>
    <property type="evidence" value="ECO:0007669"/>
    <property type="project" value="TreeGrafter"/>
</dbReference>
<dbReference type="OrthoDB" id="1700726at2759"/>
<dbReference type="InterPro" id="IPR042099">
    <property type="entry name" value="ANL_N_sf"/>
</dbReference>
<evidence type="ECO:0000313" key="4">
    <source>
        <dbReference type="EMBL" id="EMG50698.1"/>
    </source>
</evidence>
<dbReference type="EMBL" id="AOGT01000149">
    <property type="protein sequence ID" value="EMG50698.1"/>
    <property type="molecule type" value="Genomic_DNA"/>
</dbReference>
<organism evidence="4 5">
    <name type="scientific">Candida maltosa (strain Xu316)</name>
    <name type="common">Yeast</name>
    <dbReference type="NCBI Taxonomy" id="1245528"/>
    <lineage>
        <taxon>Eukaryota</taxon>
        <taxon>Fungi</taxon>
        <taxon>Dikarya</taxon>
        <taxon>Ascomycota</taxon>
        <taxon>Saccharomycotina</taxon>
        <taxon>Pichiomycetes</taxon>
        <taxon>Debaryomycetaceae</taxon>
        <taxon>Candida/Lodderomyces clade</taxon>
        <taxon>Candida</taxon>
    </lineage>
</organism>
<accession>M3JER3</accession>
<dbReference type="AlphaFoldDB" id="M3JER3"/>
<evidence type="ECO:0000313" key="5">
    <source>
        <dbReference type="Proteomes" id="UP000011777"/>
    </source>
</evidence>
<dbReference type="Gene3D" id="3.40.50.12780">
    <property type="entry name" value="N-terminal domain of ligase-like"/>
    <property type="match status" value="1"/>
</dbReference>
<evidence type="ECO:0000256" key="1">
    <source>
        <dbReference type="ARBA" id="ARBA00022741"/>
    </source>
</evidence>
<name>M3JER3_CANMX</name>
<gene>
    <name evidence="4" type="ORF">G210_1539</name>
</gene>
<dbReference type="OMA" id="NRGELCV"/>
<keyword evidence="2" id="KW-0067">ATP-binding</keyword>
<comment type="caution">
    <text evidence="4">The sequence shown here is derived from an EMBL/GenBank/DDBJ whole genome shotgun (WGS) entry which is preliminary data.</text>
</comment>
<dbReference type="GO" id="GO:0005524">
    <property type="term" value="F:ATP binding"/>
    <property type="evidence" value="ECO:0007669"/>
    <property type="project" value="UniProtKB-KW"/>
</dbReference>
<evidence type="ECO:0000256" key="2">
    <source>
        <dbReference type="ARBA" id="ARBA00022840"/>
    </source>
</evidence>
<keyword evidence="1" id="KW-0547">Nucleotide-binding</keyword>
<dbReference type="Proteomes" id="UP000011777">
    <property type="component" value="Unassembled WGS sequence"/>
</dbReference>
<feature type="domain" description="AMP-dependent synthetase/ligase" evidence="3">
    <location>
        <begin position="74"/>
        <end position="456"/>
    </location>
</feature>
<protein>
    <recommendedName>
        <fullName evidence="3">AMP-dependent synthetase/ligase domain-containing protein</fullName>
    </recommendedName>
</protein>
<dbReference type="GO" id="GO:0016020">
    <property type="term" value="C:membrane"/>
    <property type="evidence" value="ECO:0007669"/>
    <property type="project" value="TreeGrafter"/>
</dbReference>
<dbReference type="STRING" id="1245528.M3JER3"/>
<dbReference type="GO" id="GO:0004467">
    <property type="term" value="F:long-chain fatty acid-CoA ligase activity"/>
    <property type="evidence" value="ECO:0007669"/>
    <property type="project" value="TreeGrafter"/>
</dbReference>
<evidence type="ECO:0000259" key="3">
    <source>
        <dbReference type="Pfam" id="PF00501"/>
    </source>
</evidence>